<comment type="caution">
    <text evidence="1">The sequence shown here is derived from an EMBL/GenBank/DDBJ whole genome shotgun (WGS) entry which is preliminary data.</text>
</comment>
<dbReference type="EMBL" id="PYBW01000030">
    <property type="protein sequence ID" value="PYC82707.1"/>
    <property type="molecule type" value="Genomic_DNA"/>
</dbReference>
<dbReference type="Proteomes" id="UP000248039">
    <property type="component" value="Unassembled WGS sequence"/>
</dbReference>
<accession>A0A2V4NDT5</accession>
<reference evidence="1 2" key="1">
    <citation type="submission" date="2018-03" db="EMBL/GenBank/DDBJ databases">
        <title>Bioinformatic expansion and discovery of thiopeptide antibiotics.</title>
        <authorList>
            <person name="Schwalen C.J."/>
            <person name="Hudson G.A."/>
            <person name="Mitchell D.A."/>
        </authorList>
    </citation>
    <scope>NUCLEOTIDE SEQUENCE [LARGE SCALE GENOMIC DNA]</scope>
    <source>
        <strain evidence="1 2">ATCC 21389</strain>
    </source>
</reference>
<evidence type="ECO:0000313" key="2">
    <source>
        <dbReference type="Proteomes" id="UP000248039"/>
    </source>
</evidence>
<gene>
    <name evidence="1" type="ORF">C7C46_10155</name>
</gene>
<protein>
    <submittedName>
        <fullName evidence="1">Uncharacterized protein</fullName>
    </submittedName>
</protein>
<dbReference type="SUPFAM" id="SSF140453">
    <property type="entry name" value="EsxAB dimer-like"/>
    <property type="match status" value="1"/>
</dbReference>
<proteinExistence type="predicted"/>
<dbReference type="AlphaFoldDB" id="A0A2V4NDT5"/>
<sequence>MVTFYELHTTNLAALDALASAFERLVRRWDLGESLDSGVLATLRGANWRGDAASSAATAITGIRTQLDGAFDEAGALAAALRDAHTEFLGAQQDLARALQGAADHAMTVDGDGTVHWAAPQGDPGDPQATARAKSAKQNADLVNQAIAAVARATEADKALVTALAADTGSNTGAFNSSPLGGISEVEAQKAADLMRLGDKATDAQLAQLDALLQAHGTDPRFASAFYTSLGPEGFLKDLGRLDQGPSCRARAPDC</sequence>
<keyword evidence="2" id="KW-1185">Reference proteome</keyword>
<evidence type="ECO:0000313" key="1">
    <source>
        <dbReference type="EMBL" id="PYC82707.1"/>
    </source>
</evidence>
<organism evidence="1 2">
    <name type="scientific">Streptomyces tateyamensis</name>
    <dbReference type="NCBI Taxonomy" id="565073"/>
    <lineage>
        <taxon>Bacteria</taxon>
        <taxon>Bacillati</taxon>
        <taxon>Actinomycetota</taxon>
        <taxon>Actinomycetes</taxon>
        <taxon>Kitasatosporales</taxon>
        <taxon>Streptomycetaceae</taxon>
        <taxon>Streptomyces</taxon>
    </lineage>
</organism>
<dbReference type="InterPro" id="IPR036689">
    <property type="entry name" value="ESAT-6-like_sf"/>
</dbReference>
<name>A0A2V4NDT5_9ACTN</name>